<dbReference type="Pfam" id="PF06149">
    <property type="entry name" value="DUF969"/>
    <property type="match status" value="1"/>
</dbReference>
<keyword evidence="1" id="KW-0472">Membrane</keyword>
<dbReference type="OrthoDB" id="80065at2"/>
<dbReference type="AlphaFoldDB" id="A0A5B2XGY2"/>
<organism evidence="2 3">
    <name type="scientific">Solihabitans fulvus</name>
    <dbReference type="NCBI Taxonomy" id="1892852"/>
    <lineage>
        <taxon>Bacteria</taxon>
        <taxon>Bacillati</taxon>
        <taxon>Actinomycetota</taxon>
        <taxon>Actinomycetes</taxon>
        <taxon>Pseudonocardiales</taxon>
        <taxon>Pseudonocardiaceae</taxon>
        <taxon>Solihabitans</taxon>
    </lineage>
</organism>
<dbReference type="Proteomes" id="UP000323454">
    <property type="component" value="Unassembled WGS sequence"/>
</dbReference>
<comment type="caution">
    <text evidence="2">The sequence shown here is derived from an EMBL/GenBank/DDBJ whole genome shotgun (WGS) entry which is preliminary data.</text>
</comment>
<sequence length="231" mass="24500">MLVLLGVLLVVVGFALRLNPLLVVTVAGIATALLGGLSPLTILNTFGTGFATNRTVTLFILTLPVIGLVERFGLQQEAGRLIGKLRALTVGRMLAAYLLVRQLTAALGLKDIAGPAQTLRPLIAPMALGAAERKHGRLSDEAVERVKAFSASADTVGLFFGEDVFLAVGSVLLITSFVDSTYHLKLDALQIAIWAIPTAICAFVIHGARLLWLDRQLARMANPTPAKEVVA</sequence>
<feature type="transmembrane region" description="Helical" evidence="1">
    <location>
        <begin position="155"/>
        <end position="177"/>
    </location>
</feature>
<keyword evidence="1" id="KW-1133">Transmembrane helix</keyword>
<protein>
    <submittedName>
        <fullName evidence="2">DUF969 domain-containing protein</fullName>
    </submittedName>
</protein>
<name>A0A5B2XGY2_9PSEU</name>
<evidence type="ECO:0000313" key="3">
    <source>
        <dbReference type="Proteomes" id="UP000323454"/>
    </source>
</evidence>
<proteinExistence type="predicted"/>
<reference evidence="2 3" key="2">
    <citation type="submission" date="2019-09" db="EMBL/GenBank/DDBJ databases">
        <authorList>
            <person name="Jin C."/>
        </authorList>
    </citation>
    <scope>NUCLEOTIDE SEQUENCE [LARGE SCALE GENOMIC DNA]</scope>
    <source>
        <strain evidence="2 3">AN110305</strain>
    </source>
</reference>
<keyword evidence="3" id="KW-1185">Reference proteome</keyword>
<reference evidence="2 3" key="1">
    <citation type="submission" date="2019-09" db="EMBL/GenBank/DDBJ databases">
        <title>Goodfellowia gen. nov., a new genus of the Pseudonocardineae related to Actinoalloteichus, containing Goodfellowia coeruleoviolacea gen. nov., comb. nov. gen. nov., comb. nov.</title>
        <authorList>
            <person name="Labeda D."/>
        </authorList>
    </citation>
    <scope>NUCLEOTIDE SEQUENCE [LARGE SCALE GENOMIC DNA]</scope>
    <source>
        <strain evidence="2 3">AN110305</strain>
    </source>
</reference>
<gene>
    <name evidence="2" type="ORF">F0L68_13745</name>
</gene>
<feature type="transmembrane region" description="Helical" evidence="1">
    <location>
        <begin position="189"/>
        <end position="212"/>
    </location>
</feature>
<dbReference type="InterPro" id="IPR010374">
    <property type="entry name" value="DUF969"/>
</dbReference>
<accession>A0A5B2XGY2</accession>
<dbReference type="EMBL" id="VUOB01000022">
    <property type="protein sequence ID" value="KAA2262329.1"/>
    <property type="molecule type" value="Genomic_DNA"/>
</dbReference>
<evidence type="ECO:0000256" key="1">
    <source>
        <dbReference type="SAM" id="Phobius"/>
    </source>
</evidence>
<evidence type="ECO:0000313" key="2">
    <source>
        <dbReference type="EMBL" id="KAA2262329.1"/>
    </source>
</evidence>
<keyword evidence="1" id="KW-0812">Transmembrane</keyword>
<dbReference type="RefSeq" id="WP_149849912.1">
    <property type="nucleotide sequence ID" value="NZ_VUOB01000022.1"/>
</dbReference>